<protein>
    <submittedName>
        <fullName evidence="2">BZIP domain-containing protein</fullName>
    </submittedName>
</protein>
<name>A0AC34Q2J8_9BILA</name>
<reference evidence="2" key="1">
    <citation type="submission" date="2022-11" db="UniProtKB">
        <authorList>
            <consortium name="WormBaseParasite"/>
        </authorList>
    </citation>
    <scope>IDENTIFICATION</scope>
</reference>
<evidence type="ECO:0000313" key="1">
    <source>
        <dbReference type="Proteomes" id="UP000887576"/>
    </source>
</evidence>
<proteinExistence type="predicted"/>
<accession>A0AC34Q2J8</accession>
<sequence length="322" mass="36679">MSALICEILKDGSVISFCALKSFGFFASLIMSFNNFTMASANSFAVNYNQTRPEYENRNIIWSGPEFGRPHLGMGAPGWGSAPGFTPKTSVAFVEPNMSIDEDYGQGLSNMELNKAWHQQNYSDTYFNQNPEGTTPIFNEQFNYHDVSKSNNTEMEYSSAPSDEPSMGFSMDDFAQFYQENPHLDDPVTDNMEVNGRKSVGSEYSCSSGDSYGEASSRTTELSQEEIFEEIQRECAEIERRSTSPMASTRKTTRRGTTNRKKELNRVAAAKYREKKRLERESRQDELKHLESRNRTLKTQVSSLENEINYLRELIGEIRTRQ</sequence>
<dbReference type="Proteomes" id="UP000887576">
    <property type="component" value="Unplaced"/>
</dbReference>
<dbReference type="WBParaSite" id="JU765_v2.g12260.t1">
    <property type="protein sequence ID" value="JU765_v2.g12260.t1"/>
    <property type="gene ID" value="JU765_v2.g12260"/>
</dbReference>
<organism evidence="1 2">
    <name type="scientific">Panagrolaimus sp. JU765</name>
    <dbReference type="NCBI Taxonomy" id="591449"/>
    <lineage>
        <taxon>Eukaryota</taxon>
        <taxon>Metazoa</taxon>
        <taxon>Ecdysozoa</taxon>
        <taxon>Nematoda</taxon>
        <taxon>Chromadorea</taxon>
        <taxon>Rhabditida</taxon>
        <taxon>Tylenchina</taxon>
        <taxon>Panagrolaimomorpha</taxon>
        <taxon>Panagrolaimoidea</taxon>
        <taxon>Panagrolaimidae</taxon>
        <taxon>Panagrolaimus</taxon>
    </lineage>
</organism>
<evidence type="ECO:0000313" key="2">
    <source>
        <dbReference type="WBParaSite" id="JU765_v2.g12260.t1"/>
    </source>
</evidence>